<comment type="caution">
    <text evidence="1">The sequence shown here is derived from an EMBL/GenBank/DDBJ whole genome shotgun (WGS) entry which is preliminary data.</text>
</comment>
<keyword evidence="2" id="KW-1185">Reference proteome</keyword>
<evidence type="ECO:0000313" key="2">
    <source>
        <dbReference type="Proteomes" id="UP001289374"/>
    </source>
</evidence>
<dbReference type="AlphaFoldDB" id="A0AAE1XDY6"/>
<proteinExistence type="predicted"/>
<evidence type="ECO:0000313" key="1">
    <source>
        <dbReference type="EMBL" id="KAK4409678.1"/>
    </source>
</evidence>
<accession>A0AAE1XDY6</accession>
<dbReference type="Proteomes" id="UP001289374">
    <property type="component" value="Unassembled WGS sequence"/>
</dbReference>
<name>A0AAE1XDY6_9LAMI</name>
<gene>
    <name evidence="1" type="ORF">Sango_0040800</name>
</gene>
<organism evidence="1 2">
    <name type="scientific">Sesamum angolense</name>
    <dbReference type="NCBI Taxonomy" id="2727404"/>
    <lineage>
        <taxon>Eukaryota</taxon>
        <taxon>Viridiplantae</taxon>
        <taxon>Streptophyta</taxon>
        <taxon>Embryophyta</taxon>
        <taxon>Tracheophyta</taxon>
        <taxon>Spermatophyta</taxon>
        <taxon>Magnoliopsida</taxon>
        <taxon>eudicotyledons</taxon>
        <taxon>Gunneridae</taxon>
        <taxon>Pentapetalae</taxon>
        <taxon>asterids</taxon>
        <taxon>lamiids</taxon>
        <taxon>Lamiales</taxon>
        <taxon>Pedaliaceae</taxon>
        <taxon>Sesamum</taxon>
    </lineage>
</organism>
<sequence length="121" mass="13571">MIICCSSHKESEATLSPRKLVECRICQDEGIDSNMDSMLLLWHIKAIQARIYSTTSNFSYWGTSNELEFMFLLVLRHALPVVFSQGGTYSFPPIMANISVSPYDEEAGLLTLHQPGDIGVR</sequence>
<protein>
    <submittedName>
        <fullName evidence="1">Uncharacterized protein</fullName>
    </submittedName>
</protein>
<dbReference type="EMBL" id="JACGWL010000001">
    <property type="protein sequence ID" value="KAK4409678.1"/>
    <property type="molecule type" value="Genomic_DNA"/>
</dbReference>
<reference evidence="1" key="2">
    <citation type="journal article" date="2024" name="Plant">
        <title>Genomic evolution and insights into agronomic trait innovations of Sesamum species.</title>
        <authorList>
            <person name="Miao H."/>
            <person name="Wang L."/>
            <person name="Qu L."/>
            <person name="Liu H."/>
            <person name="Sun Y."/>
            <person name="Le M."/>
            <person name="Wang Q."/>
            <person name="Wei S."/>
            <person name="Zheng Y."/>
            <person name="Lin W."/>
            <person name="Duan Y."/>
            <person name="Cao H."/>
            <person name="Xiong S."/>
            <person name="Wang X."/>
            <person name="Wei L."/>
            <person name="Li C."/>
            <person name="Ma Q."/>
            <person name="Ju M."/>
            <person name="Zhao R."/>
            <person name="Li G."/>
            <person name="Mu C."/>
            <person name="Tian Q."/>
            <person name="Mei H."/>
            <person name="Zhang T."/>
            <person name="Gao T."/>
            <person name="Zhang H."/>
        </authorList>
    </citation>
    <scope>NUCLEOTIDE SEQUENCE</scope>
    <source>
        <strain evidence="1">K16</strain>
    </source>
</reference>
<reference evidence="1" key="1">
    <citation type="submission" date="2020-06" db="EMBL/GenBank/DDBJ databases">
        <authorList>
            <person name="Li T."/>
            <person name="Hu X."/>
            <person name="Zhang T."/>
            <person name="Song X."/>
            <person name="Zhang H."/>
            <person name="Dai N."/>
            <person name="Sheng W."/>
            <person name="Hou X."/>
            <person name="Wei L."/>
        </authorList>
    </citation>
    <scope>NUCLEOTIDE SEQUENCE</scope>
    <source>
        <strain evidence="1">K16</strain>
        <tissue evidence="1">Leaf</tissue>
    </source>
</reference>